<dbReference type="PROSITE" id="PS01124">
    <property type="entry name" value="HTH_ARAC_FAMILY_2"/>
    <property type="match status" value="1"/>
</dbReference>
<keyword evidence="3" id="KW-0804">Transcription</keyword>
<dbReference type="SUPFAM" id="SSF46689">
    <property type="entry name" value="Homeodomain-like"/>
    <property type="match status" value="1"/>
</dbReference>
<dbReference type="Pfam" id="PF12833">
    <property type="entry name" value="HTH_18"/>
    <property type="match status" value="1"/>
</dbReference>
<dbReference type="Gene3D" id="3.30.70.100">
    <property type="match status" value="1"/>
</dbReference>
<comment type="caution">
    <text evidence="5">The sequence shown here is derived from an EMBL/GenBank/DDBJ whole genome shotgun (WGS) entry which is preliminary data.</text>
</comment>
<feature type="domain" description="HTH araC/xylS-type" evidence="4">
    <location>
        <begin position="97"/>
        <end position="176"/>
    </location>
</feature>
<keyword evidence="2" id="KW-0238">DNA-binding</keyword>
<dbReference type="EMBL" id="JBHUOZ010000003">
    <property type="protein sequence ID" value="MFD2920578.1"/>
    <property type="molecule type" value="Genomic_DNA"/>
</dbReference>
<gene>
    <name evidence="5" type="ORF">ACFS6H_12700</name>
</gene>
<evidence type="ECO:0000256" key="2">
    <source>
        <dbReference type="ARBA" id="ARBA00023125"/>
    </source>
</evidence>
<dbReference type="Gene3D" id="1.10.10.60">
    <property type="entry name" value="Homeodomain-like"/>
    <property type="match status" value="1"/>
</dbReference>
<dbReference type="PANTHER" id="PTHR43280">
    <property type="entry name" value="ARAC-FAMILY TRANSCRIPTIONAL REGULATOR"/>
    <property type="match status" value="1"/>
</dbReference>
<evidence type="ECO:0000313" key="6">
    <source>
        <dbReference type="Proteomes" id="UP001597511"/>
    </source>
</evidence>
<evidence type="ECO:0000259" key="4">
    <source>
        <dbReference type="PROSITE" id="PS01124"/>
    </source>
</evidence>
<dbReference type="PANTHER" id="PTHR43280:SF2">
    <property type="entry name" value="HTH-TYPE TRANSCRIPTIONAL REGULATOR EXSA"/>
    <property type="match status" value="1"/>
</dbReference>
<evidence type="ECO:0000313" key="5">
    <source>
        <dbReference type="EMBL" id="MFD2920578.1"/>
    </source>
</evidence>
<dbReference type="InterPro" id="IPR018060">
    <property type="entry name" value="HTH_AraC"/>
</dbReference>
<sequence>MDLRIRNMVCNRCVKSVENIFHQLQIPLVSINLGQAVTRDEVSETGLNQLREKLVAEGFELLESRPVQEVEAIKNAIVTLVQEGKLDEMEDNLSTYLATALHKDYHYLSTLFSDYENTTIEQYFILQRIEKAKEWLAYNELSLKEIAYRLGYSSTAHISAQFKQITGMTATQFKSLHTHQRKNLDDI</sequence>
<evidence type="ECO:0000256" key="3">
    <source>
        <dbReference type="ARBA" id="ARBA00023163"/>
    </source>
</evidence>
<dbReference type="RefSeq" id="WP_386099202.1">
    <property type="nucleotide sequence ID" value="NZ_JBHUOZ010000003.1"/>
</dbReference>
<reference evidence="6" key="1">
    <citation type="journal article" date="2019" name="Int. J. Syst. Evol. Microbiol.">
        <title>The Global Catalogue of Microorganisms (GCM) 10K type strain sequencing project: providing services to taxonomists for standard genome sequencing and annotation.</title>
        <authorList>
            <consortium name="The Broad Institute Genomics Platform"/>
            <consortium name="The Broad Institute Genome Sequencing Center for Infectious Disease"/>
            <person name="Wu L."/>
            <person name="Ma J."/>
        </authorList>
    </citation>
    <scope>NUCLEOTIDE SEQUENCE [LARGE SCALE GENOMIC DNA]</scope>
    <source>
        <strain evidence="6">KCTC 23299</strain>
    </source>
</reference>
<proteinExistence type="predicted"/>
<protein>
    <submittedName>
        <fullName evidence="5">Helix-turn-helix domain-containing protein</fullName>
    </submittedName>
</protein>
<keyword evidence="6" id="KW-1185">Reference proteome</keyword>
<accession>A0ABW6A5F5</accession>
<organism evidence="5 6">
    <name type="scientific">Terrimonas rubra</name>
    <dbReference type="NCBI Taxonomy" id="1035890"/>
    <lineage>
        <taxon>Bacteria</taxon>
        <taxon>Pseudomonadati</taxon>
        <taxon>Bacteroidota</taxon>
        <taxon>Chitinophagia</taxon>
        <taxon>Chitinophagales</taxon>
        <taxon>Chitinophagaceae</taxon>
        <taxon>Terrimonas</taxon>
    </lineage>
</organism>
<keyword evidence="1" id="KW-0805">Transcription regulation</keyword>
<dbReference type="Proteomes" id="UP001597511">
    <property type="component" value="Unassembled WGS sequence"/>
</dbReference>
<evidence type="ECO:0000256" key="1">
    <source>
        <dbReference type="ARBA" id="ARBA00023015"/>
    </source>
</evidence>
<name>A0ABW6A5F5_9BACT</name>
<dbReference type="InterPro" id="IPR009057">
    <property type="entry name" value="Homeodomain-like_sf"/>
</dbReference>
<dbReference type="SMART" id="SM00342">
    <property type="entry name" value="HTH_ARAC"/>
    <property type="match status" value="1"/>
</dbReference>